<dbReference type="EMBL" id="FSRQ01000006">
    <property type="protein sequence ID" value="SIO39456.1"/>
    <property type="molecule type" value="Genomic_DNA"/>
</dbReference>
<gene>
    <name evidence="2" type="ORF">SAMN05421769_4118</name>
</gene>
<evidence type="ECO:0000313" key="3">
    <source>
        <dbReference type="Proteomes" id="UP000184782"/>
    </source>
</evidence>
<name>A0A1N6J5R2_9FLAO</name>
<accession>A0A1N6J5R2</accession>
<feature type="domain" description="DUF7822" evidence="1">
    <location>
        <begin position="10"/>
        <end position="146"/>
    </location>
</feature>
<keyword evidence="3" id="KW-1185">Reference proteome</keyword>
<dbReference type="InterPro" id="IPR056724">
    <property type="entry name" value="DUF7822"/>
</dbReference>
<sequence length="186" mass="21974">MANRAYLYSANKELTKFRDVSECPNEIPLFYKIILGSETQMSTSKIWNFELPIVITGDFKNGLKKFYNFLDYLETQESVDKQKIAEFKNETDDFIEKHPERELDLLFLEGGEIDDLVGDIYPLEEQNEALYDEIISISKDIDEILEKKPENVFDFNDIYWLQAIKDDINTLSVYWTYVSYYSFNKS</sequence>
<dbReference type="Proteomes" id="UP000184782">
    <property type="component" value="Unassembled WGS sequence"/>
</dbReference>
<dbReference type="OrthoDB" id="1254131at2"/>
<dbReference type="Pfam" id="PF25135">
    <property type="entry name" value="DUF7822"/>
    <property type="match status" value="1"/>
</dbReference>
<dbReference type="STRING" id="59733.SAMN05421769_4118"/>
<proteinExistence type="predicted"/>
<organism evidence="2 3">
    <name type="scientific">Chryseobacterium scophthalmum</name>
    <dbReference type="NCBI Taxonomy" id="59733"/>
    <lineage>
        <taxon>Bacteria</taxon>
        <taxon>Pseudomonadati</taxon>
        <taxon>Bacteroidota</taxon>
        <taxon>Flavobacteriia</taxon>
        <taxon>Flavobacteriales</taxon>
        <taxon>Weeksellaceae</taxon>
        <taxon>Chryseobacterium group</taxon>
        <taxon>Chryseobacterium</taxon>
    </lineage>
</organism>
<reference evidence="3" key="1">
    <citation type="submission" date="2016-12" db="EMBL/GenBank/DDBJ databases">
        <authorList>
            <person name="Varghese N."/>
            <person name="Submissions S."/>
        </authorList>
    </citation>
    <scope>NUCLEOTIDE SEQUENCE [LARGE SCALE GENOMIC DNA]</scope>
    <source>
        <strain evidence="3">DSM 16779</strain>
    </source>
</reference>
<evidence type="ECO:0000259" key="1">
    <source>
        <dbReference type="Pfam" id="PF25135"/>
    </source>
</evidence>
<evidence type="ECO:0000313" key="2">
    <source>
        <dbReference type="EMBL" id="SIO39456.1"/>
    </source>
</evidence>
<dbReference type="AlphaFoldDB" id="A0A1N6J5R2"/>
<protein>
    <recommendedName>
        <fullName evidence="1">DUF7822 domain-containing protein</fullName>
    </recommendedName>
</protein>
<dbReference type="RefSeq" id="WP_074232264.1">
    <property type="nucleotide sequence ID" value="NZ_FSRQ01000006.1"/>
</dbReference>